<evidence type="ECO:0000313" key="1">
    <source>
        <dbReference type="EMBL" id="RKP28566.1"/>
    </source>
</evidence>
<proteinExistence type="predicted"/>
<organism evidence="1 2">
    <name type="scientific">Metschnikowia bicuspidata</name>
    <dbReference type="NCBI Taxonomy" id="27322"/>
    <lineage>
        <taxon>Eukaryota</taxon>
        <taxon>Fungi</taxon>
        <taxon>Dikarya</taxon>
        <taxon>Ascomycota</taxon>
        <taxon>Saccharomycotina</taxon>
        <taxon>Pichiomycetes</taxon>
        <taxon>Metschnikowiaceae</taxon>
        <taxon>Metschnikowia</taxon>
    </lineage>
</organism>
<dbReference type="Proteomes" id="UP000268321">
    <property type="component" value="Unassembled WGS sequence"/>
</dbReference>
<accession>A0A4P9Z7E2</accession>
<dbReference type="AlphaFoldDB" id="A0A4P9Z7E2"/>
<name>A0A4P9Z7E2_9ASCO</name>
<sequence>MPTWDWRVSFATSTTFTTLPDVQQISISNGRRRQIDDYGVDQLTVESLFPTDWTVTPKLGDNIIAWVYTTAYPSYPTYNYWKMFQGRITNVDIKYGLVTNQDSVTITAEGLQADLGRTQINGYAVASANTGLQVYNTANSVGVYVGAGTGLSTGSAQTYTGNLKAFVDTE</sequence>
<keyword evidence="2" id="KW-1185">Reference proteome</keyword>
<protein>
    <submittedName>
        <fullName evidence="1">Uncharacterized protein</fullName>
    </submittedName>
</protein>
<evidence type="ECO:0000313" key="2">
    <source>
        <dbReference type="Proteomes" id="UP000268321"/>
    </source>
</evidence>
<dbReference type="EMBL" id="ML004838">
    <property type="protein sequence ID" value="RKP28566.1"/>
    <property type="molecule type" value="Genomic_DNA"/>
</dbReference>
<feature type="non-terminal residue" evidence="1">
    <location>
        <position position="170"/>
    </location>
</feature>
<gene>
    <name evidence="1" type="ORF">METBISCDRAFT_29041</name>
</gene>
<reference evidence="2" key="1">
    <citation type="journal article" date="2018" name="Nat. Microbiol.">
        <title>Leveraging single-cell genomics to expand the fungal tree of life.</title>
        <authorList>
            <person name="Ahrendt S.R."/>
            <person name="Quandt C.A."/>
            <person name="Ciobanu D."/>
            <person name="Clum A."/>
            <person name="Salamov A."/>
            <person name="Andreopoulos B."/>
            <person name="Cheng J.F."/>
            <person name="Woyke T."/>
            <person name="Pelin A."/>
            <person name="Henrissat B."/>
            <person name="Reynolds N.K."/>
            <person name="Benny G.L."/>
            <person name="Smith M.E."/>
            <person name="James T.Y."/>
            <person name="Grigoriev I.V."/>
        </authorList>
    </citation>
    <scope>NUCLEOTIDE SEQUENCE [LARGE SCALE GENOMIC DNA]</scope>
    <source>
        <strain evidence="2">Baker2002</strain>
    </source>
</reference>